<evidence type="ECO:0008006" key="4">
    <source>
        <dbReference type="Google" id="ProtNLM"/>
    </source>
</evidence>
<sequence length="153" mass="17154">MASSRAQLVAEILWELKRADKVANFRLVAERAGFSAGANGRAMETCLKTIRRDWPHLQWWRAIPIRDDGLLEKDSEQVVKLQECGYAVEDAEGSEEHVVVSEIEAHTMSWEAPVEAPVGSPIDESLDDDDDESEENADNDDSRAEKQEVEGEE</sequence>
<proteinExistence type="predicted"/>
<protein>
    <recommendedName>
        <fullName evidence="4">Methylated-DNA-[protein]-cysteine S-methyltransferase DNA binding domain-containing protein</fullName>
    </recommendedName>
</protein>
<organism evidence="2 3">
    <name type="scientific">Symmachiella dynata</name>
    <dbReference type="NCBI Taxonomy" id="2527995"/>
    <lineage>
        <taxon>Bacteria</taxon>
        <taxon>Pseudomonadati</taxon>
        <taxon>Planctomycetota</taxon>
        <taxon>Planctomycetia</taxon>
        <taxon>Planctomycetales</taxon>
        <taxon>Planctomycetaceae</taxon>
        <taxon>Symmachiella</taxon>
    </lineage>
</organism>
<dbReference type="AlphaFoldDB" id="A0A517ZJ92"/>
<feature type="region of interest" description="Disordered" evidence="1">
    <location>
        <begin position="109"/>
        <end position="153"/>
    </location>
</feature>
<gene>
    <name evidence="2" type="ORF">Mal52_09490</name>
</gene>
<evidence type="ECO:0000313" key="2">
    <source>
        <dbReference type="EMBL" id="QDU42487.1"/>
    </source>
</evidence>
<keyword evidence="3" id="KW-1185">Reference proteome</keyword>
<dbReference type="KEGG" id="sdyn:Mal52_09490"/>
<accession>A0A517ZJ92</accession>
<dbReference type="Proteomes" id="UP000319383">
    <property type="component" value="Chromosome"/>
</dbReference>
<dbReference type="EMBL" id="CP036276">
    <property type="protein sequence ID" value="QDU42487.1"/>
    <property type="molecule type" value="Genomic_DNA"/>
</dbReference>
<feature type="compositionally biased region" description="Acidic residues" evidence="1">
    <location>
        <begin position="124"/>
        <end position="139"/>
    </location>
</feature>
<evidence type="ECO:0000313" key="3">
    <source>
        <dbReference type="Proteomes" id="UP000319383"/>
    </source>
</evidence>
<dbReference type="RefSeq" id="WP_197534658.1">
    <property type="nucleotide sequence ID" value="NZ_CP036276.1"/>
</dbReference>
<name>A0A517ZJ92_9PLAN</name>
<feature type="compositionally biased region" description="Basic and acidic residues" evidence="1">
    <location>
        <begin position="140"/>
        <end position="153"/>
    </location>
</feature>
<reference evidence="2 3" key="1">
    <citation type="submission" date="2019-02" db="EMBL/GenBank/DDBJ databases">
        <title>Deep-cultivation of Planctomycetes and their phenomic and genomic characterization uncovers novel biology.</title>
        <authorList>
            <person name="Wiegand S."/>
            <person name="Jogler M."/>
            <person name="Boedeker C."/>
            <person name="Pinto D."/>
            <person name="Vollmers J."/>
            <person name="Rivas-Marin E."/>
            <person name="Kohn T."/>
            <person name="Peeters S.H."/>
            <person name="Heuer A."/>
            <person name="Rast P."/>
            <person name="Oberbeckmann S."/>
            <person name="Bunk B."/>
            <person name="Jeske O."/>
            <person name="Meyerdierks A."/>
            <person name="Storesund J.E."/>
            <person name="Kallscheuer N."/>
            <person name="Luecker S."/>
            <person name="Lage O.M."/>
            <person name="Pohl T."/>
            <person name="Merkel B.J."/>
            <person name="Hornburger P."/>
            <person name="Mueller R.-W."/>
            <person name="Bruemmer F."/>
            <person name="Labrenz M."/>
            <person name="Spormann A.M."/>
            <person name="Op den Camp H."/>
            <person name="Overmann J."/>
            <person name="Amann R."/>
            <person name="Jetten M.S.M."/>
            <person name="Mascher T."/>
            <person name="Medema M.H."/>
            <person name="Devos D.P."/>
            <person name="Kaster A.-K."/>
            <person name="Ovreas L."/>
            <person name="Rohde M."/>
            <person name="Galperin M.Y."/>
            <person name="Jogler C."/>
        </authorList>
    </citation>
    <scope>NUCLEOTIDE SEQUENCE [LARGE SCALE GENOMIC DNA]</scope>
    <source>
        <strain evidence="2 3">Mal52</strain>
    </source>
</reference>
<evidence type="ECO:0000256" key="1">
    <source>
        <dbReference type="SAM" id="MobiDB-lite"/>
    </source>
</evidence>